<evidence type="ECO:0000313" key="6">
    <source>
        <dbReference type="EMBL" id="GAA3563572.1"/>
    </source>
</evidence>
<dbReference type="InterPro" id="IPR009057">
    <property type="entry name" value="Homeodomain-like_sf"/>
</dbReference>
<gene>
    <name evidence="6" type="ORF">GCM10022419_050410</name>
</gene>
<evidence type="ECO:0000256" key="4">
    <source>
        <dbReference type="PROSITE-ProRule" id="PRU00335"/>
    </source>
</evidence>
<protein>
    <submittedName>
        <fullName evidence="6">TetR/AcrR family transcriptional regulator</fullName>
    </submittedName>
</protein>
<feature type="DNA-binding region" description="H-T-H motif" evidence="4">
    <location>
        <begin position="34"/>
        <end position="53"/>
    </location>
</feature>
<dbReference type="PANTHER" id="PTHR30055">
    <property type="entry name" value="HTH-TYPE TRANSCRIPTIONAL REGULATOR RUTR"/>
    <property type="match status" value="1"/>
</dbReference>
<dbReference type="Pfam" id="PF00440">
    <property type="entry name" value="TetR_N"/>
    <property type="match status" value="1"/>
</dbReference>
<evidence type="ECO:0000256" key="1">
    <source>
        <dbReference type="ARBA" id="ARBA00023015"/>
    </source>
</evidence>
<evidence type="ECO:0000256" key="2">
    <source>
        <dbReference type="ARBA" id="ARBA00023125"/>
    </source>
</evidence>
<evidence type="ECO:0000313" key="7">
    <source>
        <dbReference type="Proteomes" id="UP001500630"/>
    </source>
</evidence>
<dbReference type="SUPFAM" id="SSF46689">
    <property type="entry name" value="Homeodomain-like"/>
    <property type="match status" value="1"/>
</dbReference>
<proteinExistence type="predicted"/>
<accession>A0ABP6X9I2</accession>
<keyword evidence="1" id="KW-0805">Transcription regulation</keyword>
<dbReference type="InterPro" id="IPR050109">
    <property type="entry name" value="HTH-type_TetR-like_transc_reg"/>
</dbReference>
<comment type="caution">
    <text evidence="6">The sequence shown here is derived from an EMBL/GenBank/DDBJ whole genome shotgun (WGS) entry which is preliminary data.</text>
</comment>
<dbReference type="PANTHER" id="PTHR30055:SF148">
    <property type="entry name" value="TETR-FAMILY TRANSCRIPTIONAL REGULATOR"/>
    <property type="match status" value="1"/>
</dbReference>
<dbReference type="SUPFAM" id="SSF48498">
    <property type="entry name" value="Tetracyclin repressor-like, C-terminal domain"/>
    <property type="match status" value="1"/>
</dbReference>
<dbReference type="PROSITE" id="PS50977">
    <property type="entry name" value="HTH_TETR_2"/>
    <property type="match status" value="1"/>
</dbReference>
<organism evidence="6 7">
    <name type="scientific">Nonomuraea rosea</name>
    <dbReference type="NCBI Taxonomy" id="638574"/>
    <lineage>
        <taxon>Bacteria</taxon>
        <taxon>Bacillati</taxon>
        <taxon>Actinomycetota</taxon>
        <taxon>Actinomycetes</taxon>
        <taxon>Streptosporangiales</taxon>
        <taxon>Streptosporangiaceae</taxon>
        <taxon>Nonomuraea</taxon>
    </lineage>
</organism>
<sequence length="198" mass="21105">MDRRQPVGRGAKVRAAVHAALLAELVEKGYAALSVDGVAQRAGVHKTTVYRRWQDLEALLVDALAEHIAADVPIPDTGAVEDDLRALARALVVSHTSPTGQAAVLAAMFTGAAHLPEVAAARRLVFEERFRRAEPVVARAVERGELPAGTDPAELLKTMISPIYFRLLLTGEPVDEGTADQAVRVTLAAARAGALRPR</sequence>
<dbReference type="EMBL" id="BAABDQ010000010">
    <property type="protein sequence ID" value="GAA3563572.1"/>
    <property type="molecule type" value="Genomic_DNA"/>
</dbReference>
<dbReference type="RefSeq" id="WP_345565323.1">
    <property type="nucleotide sequence ID" value="NZ_BAABDQ010000010.1"/>
</dbReference>
<dbReference type="InterPro" id="IPR011075">
    <property type="entry name" value="TetR_C"/>
</dbReference>
<evidence type="ECO:0000256" key="3">
    <source>
        <dbReference type="ARBA" id="ARBA00023163"/>
    </source>
</evidence>
<reference evidence="7" key="1">
    <citation type="journal article" date="2019" name="Int. J. Syst. Evol. Microbiol.">
        <title>The Global Catalogue of Microorganisms (GCM) 10K type strain sequencing project: providing services to taxonomists for standard genome sequencing and annotation.</title>
        <authorList>
            <consortium name="The Broad Institute Genomics Platform"/>
            <consortium name="The Broad Institute Genome Sequencing Center for Infectious Disease"/>
            <person name="Wu L."/>
            <person name="Ma J."/>
        </authorList>
    </citation>
    <scope>NUCLEOTIDE SEQUENCE [LARGE SCALE GENOMIC DNA]</scope>
    <source>
        <strain evidence="7">JCM 17326</strain>
    </source>
</reference>
<dbReference type="Proteomes" id="UP001500630">
    <property type="component" value="Unassembled WGS sequence"/>
</dbReference>
<keyword evidence="2 4" id="KW-0238">DNA-binding</keyword>
<evidence type="ECO:0000259" key="5">
    <source>
        <dbReference type="PROSITE" id="PS50977"/>
    </source>
</evidence>
<dbReference type="Gene3D" id="1.10.357.10">
    <property type="entry name" value="Tetracycline Repressor, domain 2"/>
    <property type="match status" value="1"/>
</dbReference>
<name>A0ABP6X9I2_9ACTN</name>
<dbReference type="InterPro" id="IPR001647">
    <property type="entry name" value="HTH_TetR"/>
</dbReference>
<keyword evidence="3" id="KW-0804">Transcription</keyword>
<keyword evidence="7" id="KW-1185">Reference proteome</keyword>
<feature type="domain" description="HTH tetR-type" evidence="5">
    <location>
        <begin position="11"/>
        <end position="71"/>
    </location>
</feature>
<dbReference type="InterPro" id="IPR036271">
    <property type="entry name" value="Tet_transcr_reg_TetR-rel_C_sf"/>
</dbReference>
<dbReference type="Pfam" id="PF16859">
    <property type="entry name" value="TetR_C_11"/>
    <property type="match status" value="1"/>
</dbReference>
<dbReference type="Gene3D" id="1.10.10.60">
    <property type="entry name" value="Homeodomain-like"/>
    <property type="match status" value="1"/>
</dbReference>